<comment type="similarity">
    <text evidence="1 6">Belongs to the Cob(I)alamin adenosyltransferase family.</text>
</comment>
<dbReference type="PATRIC" id="fig|157687.3.peg.1744"/>
<sequence length="197" mass="22752">MKIYTKYGDEGFTRLYGGQRVSKTHVRVEAYGTMDEVCSLLGVIIAEIREDEKLNDVLGKIREECENIQQQLFDCGSDLATPDGLREYKQTIDDVKWLEERMDEYIPQLPKLECFVIPGGSRMSSMFHLMRTSTRSLERKMIAVIEAGEDVNKIGLQYINRLSDYFFVIACLVNLKLGINETVYKKSKKIFKVKNEK</sequence>
<dbReference type="RefSeq" id="WP_060918340.1">
    <property type="nucleotide sequence ID" value="NZ_KQ960101.1"/>
</dbReference>
<evidence type="ECO:0000313" key="8">
    <source>
        <dbReference type="EMBL" id="KXB61558.1"/>
    </source>
</evidence>
<comment type="catalytic activity">
    <reaction evidence="6">
        <text>2 cob(II)yrinate a,c diamide + reduced [electron-transfer flavoprotein] + 2 ATP = 2 adenosylcob(III)yrinate a,c-diamide + 2 triphosphate + oxidized [electron-transfer flavoprotein] + 3 H(+)</text>
        <dbReference type="Rhea" id="RHEA:11528"/>
        <dbReference type="Rhea" id="RHEA-COMP:10685"/>
        <dbReference type="Rhea" id="RHEA-COMP:10686"/>
        <dbReference type="ChEBI" id="CHEBI:15378"/>
        <dbReference type="ChEBI" id="CHEBI:18036"/>
        <dbReference type="ChEBI" id="CHEBI:30616"/>
        <dbReference type="ChEBI" id="CHEBI:57692"/>
        <dbReference type="ChEBI" id="CHEBI:58307"/>
        <dbReference type="ChEBI" id="CHEBI:58503"/>
        <dbReference type="ChEBI" id="CHEBI:58537"/>
        <dbReference type="EC" id="2.5.1.17"/>
    </reaction>
</comment>
<dbReference type="EC" id="2.5.1.17" evidence="6"/>
<dbReference type="GO" id="GO:0009236">
    <property type="term" value="P:cobalamin biosynthetic process"/>
    <property type="evidence" value="ECO:0007669"/>
    <property type="project" value="UniProtKB-UniRule"/>
</dbReference>
<dbReference type="InterPro" id="IPR029499">
    <property type="entry name" value="PduO-typ"/>
</dbReference>
<evidence type="ECO:0000256" key="1">
    <source>
        <dbReference type="ARBA" id="ARBA00007487"/>
    </source>
</evidence>
<dbReference type="EMBL" id="LSDD01000132">
    <property type="protein sequence ID" value="KXB61558.1"/>
    <property type="molecule type" value="Genomic_DNA"/>
</dbReference>
<dbReference type="InterPro" id="IPR036451">
    <property type="entry name" value="CblAdoTrfase-like_sf"/>
</dbReference>
<gene>
    <name evidence="8" type="ORF">HMPREF3180_01751</name>
</gene>
<keyword evidence="3 6" id="KW-0808">Transferase</keyword>
<dbReference type="STRING" id="157687.HMPREF3180_01751"/>
<accession>A0A134A1H9</accession>
<dbReference type="AlphaFoldDB" id="A0A134A1H9"/>
<evidence type="ECO:0000313" key="9">
    <source>
        <dbReference type="Proteomes" id="UP000070483"/>
    </source>
</evidence>
<feature type="domain" description="Cobalamin adenosyltransferase-like" evidence="7">
    <location>
        <begin position="3"/>
        <end position="172"/>
    </location>
</feature>
<name>A0A134A1H9_9FUSO</name>
<comment type="catalytic activity">
    <reaction evidence="6">
        <text>2 cob(II)alamin + reduced [electron-transfer flavoprotein] + 2 ATP = 2 adenosylcob(III)alamin + 2 triphosphate + oxidized [electron-transfer flavoprotein] + 3 H(+)</text>
        <dbReference type="Rhea" id="RHEA:28671"/>
        <dbReference type="Rhea" id="RHEA-COMP:10685"/>
        <dbReference type="Rhea" id="RHEA-COMP:10686"/>
        <dbReference type="ChEBI" id="CHEBI:15378"/>
        <dbReference type="ChEBI" id="CHEBI:16304"/>
        <dbReference type="ChEBI" id="CHEBI:18036"/>
        <dbReference type="ChEBI" id="CHEBI:18408"/>
        <dbReference type="ChEBI" id="CHEBI:30616"/>
        <dbReference type="ChEBI" id="CHEBI:57692"/>
        <dbReference type="ChEBI" id="CHEBI:58307"/>
        <dbReference type="EC" id="2.5.1.17"/>
    </reaction>
</comment>
<dbReference type="Pfam" id="PF01923">
    <property type="entry name" value="Cob_adeno_trans"/>
    <property type="match status" value="1"/>
</dbReference>
<dbReference type="SUPFAM" id="SSF89028">
    <property type="entry name" value="Cobalamin adenosyltransferase-like"/>
    <property type="match status" value="1"/>
</dbReference>
<keyword evidence="9" id="KW-1185">Reference proteome</keyword>
<proteinExistence type="inferred from homology"/>
<dbReference type="FunFam" id="1.20.1200.10:FF:000001">
    <property type="entry name" value="Cob(I)yrinic acid a,c-diamide adenosyltransferase"/>
    <property type="match status" value="1"/>
</dbReference>
<evidence type="ECO:0000256" key="3">
    <source>
        <dbReference type="ARBA" id="ARBA00022679"/>
    </source>
</evidence>
<dbReference type="UniPathway" id="UPA00148">
    <property type="reaction ID" value="UER00233"/>
</dbReference>
<organism evidence="8 9">
    <name type="scientific">Leptotrichia wadei</name>
    <dbReference type="NCBI Taxonomy" id="157687"/>
    <lineage>
        <taxon>Bacteria</taxon>
        <taxon>Fusobacteriati</taxon>
        <taxon>Fusobacteriota</taxon>
        <taxon>Fusobacteriia</taxon>
        <taxon>Fusobacteriales</taxon>
        <taxon>Leptotrichiaceae</taxon>
        <taxon>Leptotrichia</taxon>
    </lineage>
</organism>
<dbReference type="PANTHER" id="PTHR12213">
    <property type="entry name" value="CORRINOID ADENOSYLTRANSFERASE"/>
    <property type="match status" value="1"/>
</dbReference>
<reference evidence="9" key="1">
    <citation type="submission" date="2016-01" db="EMBL/GenBank/DDBJ databases">
        <authorList>
            <person name="Mitreva M."/>
            <person name="Pepin K.H."/>
            <person name="Mihindukulasuriya K.A."/>
            <person name="Fulton R."/>
            <person name="Fronick C."/>
            <person name="O'Laughlin M."/>
            <person name="Miner T."/>
            <person name="Herter B."/>
            <person name="Rosa B.A."/>
            <person name="Cordes M."/>
            <person name="Tomlinson C."/>
            <person name="Wollam A."/>
            <person name="Palsikar V.B."/>
            <person name="Mardis E.R."/>
            <person name="Wilson R.K."/>
        </authorList>
    </citation>
    <scope>NUCLEOTIDE SEQUENCE [LARGE SCALE GENOMIC DNA]</scope>
    <source>
        <strain evidence="9">KA00185</strain>
    </source>
</reference>
<dbReference type="InterPro" id="IPR016030">
    <property type="entry name" value="CblAdoTrfase-like"/>
</dbReference>
<evidence type="ECO:0000256" key="5">
    <source>
        <dbReference type="ARBA" id="ARBA00022840"/>
    </source>
</evidence>
<dbReference type="Gene3D" id="1.20.1200.10">
    <property type="entry name" value="Cobalamin adenosyltransferase-like"/>
    <property type="match status" value="1"/>
</dbReference>
<dbReference type="NCBIfam" id="TIGR00636">
    <property type="entry name" value="PduO_Nterm"/>
    <property type="match status" value="1"/>
</dbReference>
<dbReference type="PANTHER" id="PTHR12213:SF0">
    <property type="entry name" value="CORRINOID ADENOSYLTRANSFERASE MMAB"/>
    <property type="match status" value="1"/>
</dbReference>
<evidence type="ECO:0000256" key="4">
    <source>
        <dbReference type="ARBA" id="ARBA00022741"/>
    </source>
</evidence>
<dbReference type="GO" id="GO:0008817">
    <property type="term" value="F:corrinoid adenosyltransferase activity"/>
    <property type="evidence" value="ECO:0007669"/>
    <property type="project" value="UniProtKB-UniRule"/>
</dbReference>
<keyword evidence="5 6" id="KW-0067">ATP-binding</keyword>
<comment type="subunit">
    <text evidence="2">Homotrimer.</text>
</comment>
<evidence type="ECO:0000259" key="7">
    <source>
        <dbReference type="Pfam" id="PF01923"/>
    </source>
</evidence>
<keyword evidence="4 6" id="KW-0547">Nucleotide-binding</keyword>
<protein>
    <recommendedName>
        <fullName evidence="6">Corrinoid adenosyltransferase</fullName>
        <ecNumber evidence="6">2.5.1.17</ecNumber>
    </recommendedName>
    <alternativeName>
        <fullName evidence="6">Cob(II)alamin adenosyltransferase</fullName>
    </alternativeName>
    <alternativeName>
        <fullName evidence="6">Cob(II)yrinic acid a,c-diamide adenosyltransferase</fullName>
    </alternativeName>
    <alternativeName>
        <fullName evidence="6">Cobinamide/cobalamin adenosyltransferase</fullName>
    </alternativeName>
</protein>
<dbReference type="Proteomes" id="UP000070483">
    <property type="component" value="Unassembled WGS sequence"/>
</dbReference>
<evidence type="ECO:0000256" key="2">
    <source>
        <dbReference type="ARBA" id="ARBA00011233"/>
    </source>
</evidence>
<dbReference type="OrthoDB" id="9778896at2"/>
<keyword evidence="6" id="KW-0169">Cobalamin biosynthesis</keyword>
<comment type="pathway">
    <text evidence="6">Cofactor biosynthesis; adenosylcobalamin biosynthesis; adenosylcobalamin from cob(II)yrinate a,c-diamide: step 2/7.</text>
</comment>
<comment type="caution">
    <text evidence="8">The sequence shown here is derived from an EMBL/GenBank/DDBJ whole genome shotgun (WGS) entry which is preliminary data.</text>
</comment>
<evidence type="ECO:0000256" key="6">
    <source>
        <dbReference type="RuleBase" id="RU366026"/>
    </source>
</evidence>
<dbReference type="GO" id="GO:0005524">
    <property type="term" value="F:ATP binding"/>
    <property type="evidence" value="ECO:0007669"/>
    <property type="project" value="UniProtKB-UniRule"/>
</dbReference>